<evidence type="ECO:0000256" key="3">
    <source>
        <dbReference type="ARBA" id="ARBA00022692"/>
    </source>
</evidence>
<keyword evidence="4 6" id="KW-1133">Transmembrane helix</keyword>
<protein>
    <submittedName>
        <fullName evidence="8">Major facilitator superfamily protein</fullName>
    </submittedName>
</protein>
<evidence type="ECO:0000256" key="6">
    <source>
        <dbReference type="SAM" id="Phobius"/>
    </source>
</evidence>
<dbReference type="Gene3D" id="1.20.1250.20">
    <property type="entry name" value="MFS general substrate transporter like domains"/>
    <property type="match status" value="1"/>
</dbReference>
<keyword evidence="2" id="KW-0813">Transport</keyword>
<dbReference type="PROSITE" id="PS50850">
    <property type="entry name" value="MFS"/>
    <property type="match status" value="1"/>
</dbReference>
<name>A0A162R3B2_9CLOT</name>
<feature type="transmembrane region" description="Helical" evidence="6">
    <location>
        <begin position="132"/>
        <end position="150"/>
    </location>
</feature>
<evidence type="ECO:0000259" key="7">
    <source>
        <dbReference type="PROSITE" id="PS50850"/>
    </source>
</evidence>
<feature type="transmembrane region" description="Helical" evidence="6">
    <location>
        <begin position="224"/>
        <end position="243"/>
    </location>
</feature>
<accession>A0A162R3B2</accession>
<dbReference type="GO" id="GO:0005886">
    <property type="term" value="C:plasma membrane"/>
    <property type="evidence" value="ECO:0007669"/>
    <property type="project" value="UniProtKB-SubCell"/>
</dbReference>
<organism evidence="8 9">
    <name type="scientific">Clostridium magnum DSM 2767</name>
    <dbReference type="NCBI Taxonomy" id="1121326"/>
    <lineage>
        <taxon>Bacteria</taxon>
        <taxon>Bacillati</taxon>
        <taxon>Bacillota</taxon>
        <taxon>Clostridia</taxon>
        <taxon>Eubacteriales</taxon>
        <taxon>Clostridiaceae</taxon>
        <taxon>Clostridium</taxon>
    </lineage>
</organism>
<evidence type="ECO:0000313" key="8">
    <source>
        <dbReference type="EMBL" id="KZL89365.1"/>
    </source>
</evidence>
<dbReference type="OrthoDB" id="2963740at2"/>
<dbReference type="GO" id="GO:0022857">
    <property type="term" value="F:transmembrane transporter activity"/>
    <property type="evidence" value="ECO:0007669"/>
    <property type="project" value="InterPro"/>
</dbReference>
<evidence type="ECO:0000256" key="1">
    <source>
        <dbReference type="ARBA" id="ARBA00004651"/>
    </source>
</evidence>
<evidence type="ECO:0000256" key="5">
    <source>
        <dbReference type="ARBA" id="ARBA00023136"/>
    </source>
</evidence>
<dbReference type="InterPro" id="IPR036259">
    <property type="entry name" value="MFS_trans_sf"/>
</dbReference>
<evidence type="ECO:0000313" key="9">
    <source>
        <dbReference type="Proteomes" id="UP000076603"/>
    </source>
</evidence>
<evidence type="ECO:0000256" key="2">
    <source>
        <dbReference type="ARBA" id="ARBA00022448"/>
    </source>
</evidence>
<dbReference type="AlphaFoldDB" id="A0A162R3B2"/>
<feature type="transmembrane region" description="Helical" evidence="6">
    <location>
        <begin position="98"/>
        <end position="120"/>
    </location>
</feature>
<dbReference type="Pfam" id="PF07690">
    <property type="entry name" value="MFS_1"/>
    <property type="match status" value="1"/>
</dbReference>
<feature type="transmembrane region" description="Helical" evidence="6">
    <location>
        <begin position="31"/>
        <end position="48"/>
    </location>
</feature>
<dbReference type="EMBL" id="LWAE01000009">
    <property type="protein sequence ID" value="KZL89365.1"/>
    <property type="molecule type" value="Genomic_DNA"/>
</dbReference>
<dbReference type="InterPro" id="IPR011701">
    <property type="entry name" value="MFS"/>
</dbReference>
<keyword evidence="3 6" id="KW-0812">Transmembrane</keyword>
<proteinExistence type="predicted"/>
<keyword evidence="9" id="KW-1185">Reference proteome</keyword>
<dbReference type="InterPro" id="IPR020846">
    <property type="entry name" value="MFS_dom"/>
</dbReference>
<dbReference type="PATRIC" id="fig|1121326.3.peg.5328"/>
<reference evidence="8 9" key="1">
    <citation type="submission" date="2016-04" db="EMBL/GenBank/DDBJ databases">
        <title>Genome sequence of Clostridium magnum DSM 2767.</title>
        <authorList>
            <person name="Poehlein A."/>
            <person name="Uhlig R."/>
            <person name="Fischer R."/>
            <person name="Bahl H."/>
            <person name="Daniel R."/>
        </authorList>
    </citation>
    <scope>NUCLEOTIDE SEQUENCE [LARGE SCALE GENOMIC DNA]</scope>
    <source>
        <strain evidence="8 9">DSM 2767</strain>
    </source>
</reference>
<dbReference type="STRING" id="1121326.CLMAG_52690"/>
<comment type="caution">
    <text evidence="8">The sequence shown here is derived from an EMBL/GenBank/DDBJ whole genome shotgun (WGS) entry which is preliminary data.</text>
</comment>
<feature type="domain" description="Major facilitator superfamily (MFS) profile" evidence="7">
    <location>
        <begin position="1"/>
        <end position="249"/>
    </location>
</feature>
<feature type="transmembrane region" description="Helical" evidence="6">
    <location>
        <begin position="156"/>
        <end position="183"/>
    </location>
</feature>
<feature type="transmembrane region" description="Helical" evidence="6">
    <location>
        <begin position="68"/>
        <end position="86"/>
    </location>
</feature>
<keyword evidence="5 6" id="KW-0472">Membrane</keyword>
<evidence type="ECO:0000256" key="4">
    <source>
        <dbReference type="ARBA" id="ARBA00022989"/>
    </source>
</evidence>
<dbReference type="SUPFAM" id="SSF103473">
    <property type="entry name" value="MFS general substrate transporter"/>
    <property type="match status" value="1"/>
</dbReference>
<sequence>MGFNGVIQNIGGIVFQMLGGVLCTVNWKNTFLVYLLGVIPLIIVIFLLPEPPKIEKAKYEKIKMPAMVYVWAIIILIYTIVLYPMLTGISSLVIHNNLGTAAGAALVLTMFTVGGMVSGAIFGKVFHIVKRLTFGIGLIIHVVGYIFLIYGNSLTAFTIGSTIVGIGFMLSFTAVIMFVGMLVTPSGTTFAISIVMAFMSIGGFISGFFFSFIESIFKITYMRFPFVLGVICLSISGIIYIMLNLKRTNTQGSSVSE</sequence>
<gene>
    <name evidence="8" type="ORF">CLMAG_52690</name>
</gene>
<comment type="subcellular location">
    <subcellularLocation>
        <location evidence="1">Cell membrane</location>
        <topology evidence="1">Multi-pass membrane protein</topology>
    </subcellularLocation>
</comment>
<feature type="transmembrane region" description="Helical" evidence="6">
    <location>
        <begin position="190"/>
        <end position="212"/>
    </location>
</feature>
<dbReference type="Proteomes" id="UP000076603">
    <property type="component" value="Unassembled WGS sequence"/>
</dbReference>